<dbReference type="PANTHER" id="PTHR33129">
    <property type="entry name" value="PROTEIN KINASE DOMAIN-CONTAINING PROTEIN-RELATED"/>
    <property type="match status" value="1"/>
</dbReference>
<dbReference type="Proteomes" id="UP000053424">
    <property type="component" value="Unassembled WGS sequence"/>
</dbReference>
<dbReference type="HOGENOM" id="CLU_445463_0_0_1"/>
<dbReference type="AlphaFoldDB" id="A0A0C3D016"/>
<dbReference type="STRING" id="686832.A0A0C3D016"/>
<accession>A0A0C3D016</accession>
<sequence length="623" mass="71467">MPWNIIERLANDFTLSNQNADPANWQWRAESKSLWGPAEEDWKTFLAKWYGTPDSQSPCISLDPLPRDLYPYTPSIFIRESYLTMFDTVWAKAIASEGFSGVIITGQPGTGKTLFSYYLLIRLLQRKQVVLFSPNGVVVYLFYHNEVYKARVGDLDGEASLPKPVSATSIFIWSLFDILKREDPAHFLVTYPCFPVQVASPDPARYAIWKKEHYPLITGLPLWTRDELAQGLKYQRRFGSLWGALQRAYGNPLSISLDSLVGFSGSADLLKEYYAEEDTPPPSPEDALAYLLDAAIDHFGFAPRDVFDAVFNYSVVTHHHENVFANLNYMELRAALFPFTSPSHSMSDWILALHPVNQGLLMPVHWTVDFKSDSVARHVLQRLYEAEDFPTRQQMSFLRTMPETREFAGRLLEPFLHRFIATCADGTWPLANMKSDALDPPHFTLDRDFPVSDNVRFMKVHRKIVKLQAIANLPIYLENNSYYIPLDPNFPFFDAFIIELDYEKKTAILWILQITTSRNHECSALGYRRIREIIAILKNALSGDPRGQGQASRTPHVEVRYVLVVPKEESEAELLNLQWQFPNGWSQNRKRHDHSGGVYRLEVPLAVCSAIFKNVSIFERIER</sequence>
<keyword evidence="2" id="KW-1185">Reference proteome</keyword>
<organism evidence="1 2">
    <name type="scientific">Hebeloma cylindrosporum</name>
    <dbReference type="NCBI Taxonomy" id="76867"/>
    <lineage>
        <taxon>Eukaryota</taxon>
        <taxon>Fungi</taxon>
        <taxon>Dikarya</taxon>
        <taxon>Basidiomycota</taxon>
        <taxon>Agaricomycotina</taxon>
        <taxon>Agaricomycetes</taxon>
        <taxon>Agaricomycetidae</taxon>
        <taxon>Agaricales</taxon>
        <taxon>Agaricineae</taxon>
        <taxon>Hymenogastraceae</taxon>
        <taxon>Hebeloma</taxon>
    </lineage>
</organism>
<protein>
    <submittedName>
        <fullName evidence="1">Uncharacterized protein</fullName>
    </submittedName>
</protein>
<name>A0A0C3D016_HEBCY</name>
<evidence type="ECO:0000313" key="1">
    <source>
        <dbReference type="EMBL" id="KIM49471.1"/>
    </source>
</evidence>
<reference evidence="2" key="2">
    <citation type="submission" date="2015-01" db="EMBL/GenBank/DDBJ databases">
        <title>Evolutionary Origins and Diversification of the Mycorrhizal Mutualists.</title>
        <authorList>
            <consortium name="DOE Joint Genome Institute"/>
            <consortium name="Mycorrhizal Genomics Consortium"/>
            <person name="Kohler A."/>
            <person name="Kuo A."/>
            <person name="Nagy L.G."/>
            <person name="Floudas D."/>
            <person name="Copeland A."/>
            <person name="Barry K.W."/>
            <person name="Cichocki N."/>
            <person name="Veneault-Fourrey C."/>
            <person name="LaButti K."/>
            <person name="Lindquist E.A."/>
            <person name="Lipzen A."/>
            <person name="Lundell T."/>
            <person name="Morin E."/>
            <person name="Murat C."/>
            <person name="Riley R."/>
            <person name="Ohm R."/>
            <person name="Sun H."/>
            <person name="Tunlid A."/>
            <person name="Henrissat B."/>
            <person name="Grigoriev I.V."/>
            <person name="Hibbett D.S."/>
            <person name="Martin F."/>
        </authorList>
    </citation>
    <scope>NUCLEOTIDE SEQUENCE [LARGE SCALE GENOMIC DNA]</scope>
    <source>
        <strain evidence="2">h7</strain>
    </source>
</reference>
<dbReference type="InterPro" id="IPR027417">
    <property type="entry name" value="P-loop_NTPase"/>
</dbReference>
<dbReference type="EMBL" id="KN831768">
    <property type="protein sequence ID" value="KIM49471.1"/>
    <property type="molecule type" value="Genomic_DNA"/>
</dbReference>
<dbReference type="InterPro" id="IPR052980">
    <property type="entry name" value="Crinkler_effector"/>
</dbReference>
<reference evidence="1 2" key="1">
    <citation type="submission" date="2014-04" db="EMBL/GenBank/DDBJ databases">
        <authorList>
            <consortium name="DOE Joint Genome Institute"/>
            <person name="Kuo A."/>
            <person name="Gay G."/>
            <person name="Dore J."/>
            <person name="Kohler A."/>
            <person name="Nagy L.G."/>
            <person name="Floudas D."/>
            <person name="Copeland A."/>
            <person name="Barry K.W."/>
            <person name="Cichocki N."/>
            <person name="Veneault-Fourrey C."/>
            <person name="LaButti K."/>
            <person name="Lindquist E.A."/>
            <person name="Lipzen A."/>
            <person name="Lundell T."/>
            <person name="Morin E."/>
            <person name="Murat C."/>
            <person name="Sun H."/>
            <person name="Tunlid A."/>
            <person name="Henrissat B."/>
            <person name="Grigoriev I.V."/>
            <person name="Hibbett D.S."/>
            <person name="Martin F."/>
            <person name="Nordberg H.P."/>
            <person name="Cantor M.N."/>
            <person name="Hua S.X."/>
        </authorList>
    </citation>
    <scope>NUCLEOTIDE SEQUENCE [LARGE SCALE GENOMIC DNA]</scope>
    <source>
        <strain evidence="2">h7</strain>
    </source>
</reference>
<dbReference type="SUPFAM" id="SSF52540">
    <property type="entry name" value="P-loop containing nucleoside triphosphate hydrolases"/>
    <property type="match status" value="1"/>
</dbReference>
<dbReference type="PANTHER" id="PTHR33129:SF1">
    <property type="entry name" value="ATP-BINDING PROTEIN"/>
    <property type="match status" value="1"/>
</dbReference>
<gene>
    <name evidence="1" type="ORF">M413DRAFT_407520</name>
</gene>
<dbReference type="OrthoDB" id="2340858at2759"/>
<evidence type="ECO:0000313" key="2">
    <source>
        <dbReference type="Proteomes" id="UP000053424"/>
    </source>
</evidence>
<proteinExistence type="predicted"/>